<evidence type="ECO:0000259" key="1">
    <source>
        <dbReference type="Pfam" id="PF13556"/>
    </source>
</evidence>
<proteinExistence type="predicted"/>
<name>A0ABN2N228_9PSEU</name>
<dbReference type="InterPro" id="IPR025736">
    <property type="entry name" value="PucR_C-HTH_dom"/>
</dbReference>
<dbReference type="Proteomes" id="UP001500449">
    <property type="component" value="Unassembled WGS sequence"/>
</dbReference>
<gene>
    <name evidence="3" type="ORF">GCM10009836_28890</name>
</gene>
<protein>
    <submittedName>
        <fullName evidence="3">Helix-turn-helix domain-containing protein</fullName>
    </submittedName>
</protein>
<dbReference type="RefSeq" id="WP_344416581.1">
    <property type="nucleotide sequence ID" value="NZ_BAAAQK010000006.1"/>
</dbReference>
<dbReference type="InterPro" id="IPR042070">
    <property type="entry name" value="PucR_C-HTH_sf"/>
</dbReference>
<sequence>MADDLAPWVRELAAGFDVAATTEAVVAADLAAVWPERIGDDGFAGMLRASVEENVTTLRDLLAGRIPPGLPDLKRPTEFARAQAELRLPQTALQHSYRVGFLAIWERWAEHLTAGAGPGDDLSTALRDSTRMVFAYQDRAMRTVARAYARVDEALRDSREHLRHGIVRQLLADPAAPPPDRDLRLTLGYDVGATHVAVLLTGGDTLGSPVAAQQLRYRLDEHRTVLWFGRPTWADTEDLAEALDGTTASVGSPAPGLAGFRATFAEAEQVERVRARLGTPGVVTIADVRLEALLGGGDPGKPDRAARFVADELRGLADDGPEGERLRETLRTWFATGSHVGTAKALGLHEHTVRNRLRRAEELLGRPVTERRTEIQVALRLLPLTRG</sequence>
<dbReference type="Pfam" id="PF13556">
    <property type="entry name" value="HTH_30"/>
    <property type="match status" value="1"/>
</dbReference>
<evidence type="ECO:0000259" key="2">
    <source>
        <dbReference type="Pfam" id="PF14361"/>
    </source>
</evidence>
<reference evidence="3 4" key="1">
    <citation type="journal article" date="2019" name="Int. J. Syst. Evol. Microbiol.">
        <title>The Global Catalogue of Microorganisms (GCM) 10K type strain sequencing project: providing services to taxonomists for standard genome sequencing and annotation.</title>
        <authorList>
            <consortium name="The Broad Institute Genomics Platform"/>
            <consortium name="The Broad Institute Genome Sequencing Center for Infectious Disease"/>
            <person name="Wu L."/>
            <person name="Ma J."/>
        </authorList>
    </citation>
    <scope>NUCLEOTIDE SEQUENCE [LARGE SCALE GENOMIC DNA]</scope>
    <source>
        <strain evidence="3 4">JCM 16009</strain>
    </source>
</reference>
<keyword evidence="4" id="KW-1185">Reference proteome</keyword>
<evidence type="ECO:0000313" key="3">
    <source>
        <dbReference type="EMBL" id="GAA1847490.1"/>
    </source>
</evidence>
<dbReference type="Pfam" id="PF14361">
    <property type="entry name" value="RsbRD_N"/>
    <property type="match status" value="1"/>
</dbReference>
<organism evidence="3 4">
    <name type="scientific">Pseudonocardia ailaonensis</name>
    <dbReference type="NCBI Taxonomy" id="367279"/>
    <lineage>
        <taxon>Bacteria</taxon>
        <taxon>Bacillati</taxon>
        <taxon>Actinomycetota</taxon>
        <taxon>Actinomycetes</taxon>
        <taxon>Pseudonocardiales</taxon>
        <taxon>Pseudonocardiaceae</taxon>
        <taxon>Pseudonocardia</taxon>
    </lineage>
</organism>
<evidence type="ECO:0000313" key="4">
    <source>
        <dbReference type="Proteomes" id="UP001500449"/>
    </source>
</evidence>
<dbReference type="InterPro" id="IPR051448">
    <property type="entry name" value="CdaR-like_regulators"/>
</dbReference>
<comment type="caution">
    <text evidence="3">The sequence shown here is derived from an EMBL/GenBank/DDBJ whole genome shotgun (WGS) entry which is preliminary data.</text>
</comment>
<dbReference type="Gene3D" id="1.10.10.2840">
    <property type="entry name" value="PucR C-terminal helix-turn-helix domain"/>
    <property type="match status" value="1"/>
</dbReference>
<feature type="domain" description="RsbT co-antagonist protein RsbRD N-terminal" evidence="2">
    <location>
        <begin position="24"/>
        <end position="163"/>
    </location>
</feature>
<accession>A0ABN2N228</accession>
<feature type="domain" description="PucR C-terminal helix-turn-helix" evidence="1">
    <location>
        <begin position="326"/>
        <end position="381"/>
    </location>
</feature>
<dbReference type="EMBL" id="BAAAQK010000006">
    <property type="protein sequence ID" value="GAA1847490.1"/>
    <property type="molecule type" value="Genomic_DNA"/>
</dbReference>
<dbReference type="PANTHER" id="PTHR33744:SF1">
    <property type="entry name" value="DNA-BINDING TRANSCRIPTIONAL ACTIVATOR ADER"/>
    <property type="match status" value="1"/>
</dbReference>
<dbReference type="PANTHER" id="PTHR33744">
    <property type="entry name" value="CARBOHYDRATE DIACID REGULATOR"/>
    <property type="match status" value="1"/>
</dbReference>
<dbReference type="InterPro" id="IPR025751">
    <property type="entry name" value="RsbRD_N_dom"/>
</dbReference>